<sequence length="155" mass="17618">MCHFNVYLRKGNCKTPEPPFGGTYLVCHDVNNFYKRCMVKCNDGKAFLRPVPKFFSCGPIGLWNTDSPMTTFKFPPCGDSGTVKKHLLFGWDFDLADAFTADKANEMKEQLRQKFVYWNTNLTTLHPGTAFCAYVNCSDVSITVTNHKGQFPHQD</sequence>
<protein>
    <submittedName>
        <fullName evidence="1">Uncharacterized protein</fullName>
    </submittedName>
</protein>
<dbReference type="Proteomes" id="UP001209878">
    <property type="component" value="Unassembled WGS sequence"/>
</dbReference>
<gene>
    <name evidence="1" type="ORF">NP493_905g00034</name>
</gene>
<organism evidence="1 2">
    <name type="scientific">Ridgeia piscesae</name>
    <name type="common">Tubeworm</name>
    <dbReference type="NCBI Taxonomy" id="27915"/>
    <lineage>
        <taxon>Eukaryota</taxon>
        <taxon>Metazoa</taxon>
        <taxon>Spiralia</taxon>
        <taxon>Lophotrochozoa</taxon>
        <taxon>Annelida</taxon>
        <taxon>Polychaeta</taxon>
        <taxon>Sedentaria</taxon>
        <taxon>Canalipalpata</taxon>
        <taxon>Sabellida</taxon>
        <taxon>Siboglinidae</taxon>
        <taxon>Ridgeia</taxon>
    </lineage>
</organism>
<reference evidence="1" key="1">
    <citation type="journal article" date="2023" name="Mol. Biol. Evol.">
        <title>Third-Generation Sequencing Reveals the Adaptive Role of the Epigenome in Three Deep-Sea Polychaetes.</title>
        <authorList>
            <person name="Perez M."/>
            <person name="Aroh O."/>
            <person name="Sun Y."/>
            <person name="Lan Y."/>
            <person name="Juniper S.K."/>
            <person name="Young C.R."/>
            <person name="Angers B."/>
            <person name="Qian P.Y."/>
        </authorList>
    </citation>
    <scope>NUCLEOTIDE SEQUENCE</scope>
    <source>
        <strain evidence="1">R07B-5</strain>
    </source>
</reference>
<keyword evidence="2" id="KW-1185">Reference proteome</keyword>
<name>A0AAD9NLK4_RIDPI</name>
<dbReference type="AlphaFoldDB" id="A0AAD9NLK4"/>
<evidence type="ECO:0000313" key="2">
    <source>
        <dbReference type="Proteomes" id="UP001209878"/>
    </source>
</evidence>
<evidence type="ECO:0000313" key="1">
    <source>
        <dbReference type="EMBL" id="KAK2173063.1"/>
    </source>
</evidence>
<proteinExistence type="predicted"/>
<dbReference type="EMBL" id="JAODUO010000907">
    <property type="protein sequence ID" value="KAK2173063.1"/>
    <property type="molecule type" value="Genomic_DNA"/>
</dbReference>
<comment type="caution">
    <text evidence="1">The sequence shown here is derived from an EMBL/GenBank/DDBJ whole genome shotgun (WGS) entry which is preliminary data.</text>
</comment>
<accession>A0AAD9NLK4</accession>